<dbReference type="EMBL" id="SSTJ01000001">
    <property type="protein sequence ID" value="THG38979.1"/>
    <property type="molecule type" value="Genomic_DNA"/>
</dbReference>
<evidence type="ECO:0000256" key="1">
    <source>
        <dbReference type="ARBA" id="ARBA00022679"/>
    </source>
</evidence>
<feature type="domain" description="Fido" evidence="8">
    <location>
        <begin position="99"/>
        <end position="254"/>
    </location>
</feature>
<reference evidence="9 10" key="1">
    <citation type="submission" date="2019-04" db="EMBL/GenBank/DDBJ databases">
        <title>Microbes associate with the intestines of laboratory mice.</title>
        <authorList>
            <person name="Navarre W."/>
            <person name="Wong E."/>
            <person name="Huang K.C."/>
            <person name="Tropini C."/>
            <person name="Ng K."/>
            <person name="Yu B."/>
        </authorList>
    </citation>
    <scope>NUCLEOTIDE SEQUENCE [LARGE SCALE GENOMIC DNA]</scope>
    <source>
        <strain evidence="9 10">NM80_B27</strain>
    </source>
</reference>
<organism evidence="9 10">
    <name type="scientific">Adlercreutzia caecimuris</name>
    <dbReference type="NCBI Taxonomy" id="671266"/>
    <lineage>
        <taxon>Bacteria</taxon>
        <taxon>Bacillati</taxon>
        <taxon>Actinomycetota</taxon>
        <taxon>Coriobacteriia</taxon>
        <taxon>Eggerthellales</taxon>
        <taxon>Eggerthellaceae</taxon>
        <taxon>Adlercreutzia</taxon>
    </lineage>
</organism>
<evidence type="ECO:0000256" key="5">
    <source>
        <dbReference type="ARBA" id="ARBA00034531"/>
    </source>
</evidence>
<dbReference type="EC" id="2.7.7.108" evidence="5"/>
<keyword evidence="1" id="KW-0808">Transferase</keyword>
<gene>
    <name evidence="9" type="ORF">E5986_01440</name>
</gene>
<dbReference type="Gene3D" id="1.10.8.1050">
    <property type="entry name" value="Antitoxin VbhA-like"/>
    <property type="match status" value="1"/>
</dbReference>
<dbReference type="AlphaFoldDB" id="A0A4S4G5M7"/>
<evidence type="ECO:0000256" key="4">
    <source>
        <dbReference type="ARBA" id="ARBA00022840"/>
    </source>
</evidence>
<comment type="catalytic activity">
    <reaction evidence="7">
        <text>L-tyrosyl-[protein] + ATP = O-(5'-adenylyl)-L-tyrosyl-[protein] + diphosphate</text>
        <dbReference type="Rhea" id="RHEA:54288"/>
        <dbReference type="Rhea" id="RHEA-COMP:10136"/>
        <dbReference type="Rhea" id="RHEA-COMP:13846"/>
        <dbReference type="ChEBI" id="CHEBI:30616"/>
        <dbReference type="ChEBI" id="CHEBI:33019"/>
        <dbReference type="ChEBI" id="CHEBI:46858"/>
        <dbReference type="ChEBI" id="CHEBI:83624"/>
        <dbReference type="EC" id="2.7.7.108"/>
    </reaction>
</comment>
<dbReference type="Pfam" id="PF02661">
    <property type="entry name" value="Fic"/>
    <property type="match status" value="1"/>
</dbReference>
<keyword evidence="4" id="KW-0067">ATP-binding</keyword>
<dbReference type="SUPFAM" id="SSF140931">
    <property type="entry name" value="Fic-like"/>
    <property type="match status" value="1"/>
</dbReference>
<evidence type="ECO:0000256" key="6">
    <source>
        <dbReference type="ARBA" id="ARBA00047939"/>
    </source>
</evidence>
<dbReference type="InterPro" id="IPR036597">
    <property type="entry name" value="Fido-like_dom_sf"/>
</dbReference>
<comment type="caution">
    <text evidence="9">The sequence shown here is derived from an EMBL/GenBank/DDBJ whole genome shotgun (WGS) entry which is preliminary data.</text>
</comment>
<comment type="catalytic activity">
    <reaction evidence="6">
        <text>L-threonyl-[protein] + ATP = 3-O-(5'-adenylyl)-L-threonyl-[protein] + diphosphate</text>
        <dbReference type="Rhea" id="RHEA:54292"/>
        <dbReference type="Rhea" id="RHEA-COMP:11060"/>
        <dbReference type="Rhea" id="RHEA-COMP:13847"/>
        <dbReference type="ChEBI" id="CHEBI:30013"/>
        <dbReference type="ChEBI" id="CHEBI:30616"/>
        <dbReference type="ChEBI" id="CHEBI:33019"/>
        <dbReference type="ChEBI" id="CHEBI:138113"/>
        <dbReference type="EC" id="2.7.7.108"/>
    </reaction>
</comment>
<evidence type="ECO:0000256" key="2">
    <source>
        <dbReference type="ARBA" id="ARBA00022695"/>
    </source>
</evidence>
<name>A0A4S4G5M7_9ACTN</name>
<dbReference type="CDD" id="cd11586">
    <property type="entry name" value="VbhA_like"/>
    <property type="match status" value="1"/>
</dbReference>
<keyword evidence="3" id="KW-0547">Nucleotide-binding</keyword>
<evidence type="ECO:0000256" key="7">
    <source>
        <dbReference type="ARBA" id="ARBA00048696"/>
    </source>
</evidence>
<dbReference type="PANTHER" id="PTHR39560">
    <property type="entry name" value="PROTEIN ADENYLYLTRANSFERASE FIC-RELATED"/>
    <property type="match status" value="1"/>
</dbReference>
<keyword evidence="2" id="KW-0548">Nucleotidyltransferase</keyword>
<sequence>MTAEGLDDFAYEPARAHESEAARRHYWAVAIGLQAVDGLEVSPYVRQAADAYIAGKRTLAETGKLVRAHHATGHDEASLEADLVGQRIAELLAAAPFCLAPEMLPEIHRYLFQDLDAAVYHPGEFKTERMVKQEDILNGDSVLYADPLAYEMALKGVFATEQAKSYGALAKDELAGFCHSIAFIWQIHPFYEGNTRTVAVFSALYLNQLGFDVSNEPFEHHARYFRDALVRAMYRNVPAGIFPDESFLVKFYESLLGRGPASFDREELMCLPLFENPALLRNVDSAEALDTSKLA</sequence>
<dbReference type="GO" id="GO:0005524">
    <property type="term" value="F:ATP binding"/>
    <property type="evidence" value="ECO:0007669"/>
    <property type="project" value="UniProtKB-KW"/>
</dbReference>
<dbReference type="GO" id="GO:0070733">
    <property type="term" value="F:AMPylase activity"/>
    <property type="evidence" value="ECO:0007669"/>
    <property type="project" value="UniProtKB-EC"/>
</dbReference>
<dbReference type="Proteomes" id="UP000308978">
    <property type="component" value="Unassembled WGS sequence"/>
</dbReference>
<dbReference type="InterPro" id="IPR003812">
    <property type="entry name" value="Fido"/>
</dbReference>
<dbReference type="GO" id="GO:0051302">
    <property type="term" value="P:regulation of cell division"/>
    <property type="evidence" value="ECO:0007669"/>
    <property type="project" value="TreeGrafter"/>
</dbReference>
<evidence type="ECO:0000259" key="8">
    <source>
        <dbReference type="PROSITE" id="PS51459"/>
    </source>
</evidence>
<dbReference type="InterPro" id="IPR043038">
    <property type="entry name" value="VbhA_sf"/>
</dbReference>
<proteinExistence type="predicted"/>
<dbReference type="PROSITE" id="PS51459">
    <property type="entry name" value="FIDO"/>
    <property type="match status" value="1"/>
</dbReference>
<protein>
    <recommendedName>
        <fullName evidence="5">protein adenylyltransferase</fullName>
        <ecNumber evidence="5">2.7.7.108</ecNumber>
    </recommendedName>
</protein>
<evidence type="ECO:0000313" key="9">
    <source>
        <dbReference type="EMBL" id="THG38979.1"/>
    </source>
</evidence>
<dbReference type="PANTHER" id="PTHR39560:SF1">
    <property type="entry name" value="PROTEIN ADENYLYLTRANSFERASE FIC-RELATED"/>
    <property type="match status" value="1"/>
</dbReference>
<dbReference type="InterPro" id="IPR033788">
    <property type="entry name" value="VbhA-like"/>
</dbReference>
<evidence type="ECO:0000256" key="3">
    <source>
        <dbReference type="ARBA" id="ARBA00022741"/>
    </source>
</evidence>
<evidence type="ECO:0000313" key="10">
    <source>
        <dbReference type="Proteomes" id="UP000308978"/>
    </source>
</evidence>
<accession>A0A4S4G5M7</accession>
<dbReference type="Gene3D" id="1.10.3290.10">
    <property type="entry name" value="Fido-like domain"/>
    <property type="match status" value="1"/>
</dbReference>